<accession>A0A832SLN1</accession>
<keyword evidence="3" id="KW-0413">Isomerase</keyword>
<name>A0A832SLN1_9EURY</name>
<dbReference type="InterPro" id="IPR013785">
    <property type="entry name" value="Aldolase_TIM"/>
</dbReference>
<gene>
    <name evidence="3" type="ORF">HA338_15830</name>
</gene>
<dbReference type="Gene3D" id="3.20.20.70">
    <property type="entry name" value="Aldolase class I"/>
    <property type="match status" value="1"/>
</dbReference>
<dbReference type="PANTHER" id="PTHR43090">
    <property type="entry name" value="1-(5-PHOSPHORIBOSYL)-5-[(5-PHOSPHORIBOSYLAMINO)METHYLIDENEAMINO] IMIDAZOLE-4-CARBOXAMIDE ISOMERASE"/>
    <property type="match status" value="1"/>
</dbReference>
<proteinExistence type="inferred from homology"/>
<dbReference type="GO" id="GO:0000105">
    <property type="term" value="P:L-histidine biosynthetic process"/>
    <property type="evidence" value="ECO:0007669"/>
    <property type="project" value="UniProtKB-KW"/>
</dbReference>
<reference evidence="3" key="1">
    <citation type="journal article" date="2020" name="bioRxiv">
        <title>A rank-normalized archaeal taxonomy based on genome phylogeny resolves widespread incomplete and uneven classifications.</title>
        <authorList>
            <person name="Rinke C."/>
            <person name="Chuvochina M."/>
            <person name="Mussig A.J."/>
            <person name="Chaumeil P.-A."/>
            <person name="Waite D.W."/>
            <person name="Whitman W.B."/>
            <person name="Parks D.H."/>
            <person name="Hugenholtz P."/>
        </authorList>
    </citation>
    <scope>NUCLEOTIDE SEQUENCE</scope>
    <source>
        <strain evidence="3">UBA8876</strain>
    </source>
</reference>
<organism evidence="3 4">
    <name type="scientific">Methanosarcina acetivorans</name>
    <dbReference type="NCBI Taxonomy" id="2214"/>
    <lineage>
        <taxon>Archaea</taxon>
        <taxon>Methanobacteriati</taxon>
        <taxon>Methanobacteriota</taxon>
        <taxon>Stenosarchaea group</taxon>
        <taxon>Methanomicrobia</taxon>
        <taxon>Methanosarcinales</taxon>
        <taxon>Methanosarcinaceae</taxon>
        <taxon>Methanosarcina</taxon>
    </lineage>
</organism>
<dbReference type="InterPro" id="IPR044524">
    <property type="entry name" value="Isoase_HisA-like"/>
</dbReference>
<evidence type="ECO:0000313" key="4">
    <source>
        <dbReference type="Proteomes" id="UP000600774"/>
    </source>
</evidence>
<protein>
    <submittedName>
        <fullName evidence="3">Phosphoribosylformimino-5-aminoimidazole carboxamide ribotide isomerase</fullName>
    </submittedName>
</protein>
<dbReference type="Proteomes" id="UP000600774">
    <property type="component" value="Unassembled WGS sequence"/>
</dbReference>
<dbReference type="CDD" id="cd04723">
    <property type="entry name" value="HisA_HisF"/>
    <property type="match status" value="1"/>
</dbReference>
<dbReference type="EMBL" id="DUJU01000180">
    <property type="protein sequence ID" value="HIH95425.1"/>
    <property type="molecule type" value="Genomic_DNA"/>
</dbReference>
<sequence length="245" mass="26652">MFRVVFVMDIFNRNVVLAKGGVRENYRPVSDSSAVCRTSAPLEIVEALRPREVYIADLNALQGKGPLDINAEVIREVSLKADTMLDFGVSCLGDVDRALSIAGTAVLGTETGKLSVIRDAVARCPGRISVSIDVKYGKLLKQDPEIPEDPFEIVKLLNELPLKDLIFLDLDRVGTASGFDPEFLHKLAETSIHDVLLAGGVRGMEDLFTLDRLGIKGALVATAIHSGEVPLEVMNLGLEQIKRDD</sequence>
<evidence type="ECO:0000313" key="3">
    <source>
        <dbReference type="EMBL" id="HIH95425.1"/>
    </source>
</evidence>
<keyword evidence="2" id="KW-0368">Histidine biosynthesis</keyword>
<dbReference type="OMA" id="LWVDAGF"/>
<dbReference type="FunFam" id="3.20.20.70:FF:000501">
    <property type="match status" value="1"/>
</dbReference>
<dbReference type="InterPro" id="IPR011060">
    <property type="entry name" value="RibuloseP-bd_barrel"/>
</dbReference>
<dbReference type="GeneID" id="1476329"/>
<comment type="similarity">
    <text evidence="1 2">Belongs to the HisA/HisF family.</text>
</comment>
<dbReference type="GO" id="GO:0005737">
    <property type="term" value="C:cytoplasm"/>
    <property type="evidence" value="ECO:0007669"/>
    <property type="project" value="TreeGrafter"/>
</dbReference>
<dbReference type="PANTHER" id="PTHR43090:SF2">
    <property type="entry name" value="1-(5-PHOSPHORIBOSYL)-5-[(5-PHOSPHORIBOSYLAMINO)METHYLIDENEAMINO] IMIDAZOLE-4-CARBOXAMIDE ISOMERASE"/>
    <property type="match status" value="1"/>
</dbReference>
<dbReference type="SUPFAM" id="SSF51366">
    <property type="entry name" value="Ribulose-phoshate binding barrel"/>
    <property type="match status" value="1"/>
</dbReference>
<dbReference type="InterPro" id="IPR006062">
    <property type="entry name" value="His_biosynth"/>
</dbReference>
<dbReference type="RefSeq" id="WP_011024313.1">
    <property type="nucleotide sequence ID" value="NZ_DUJU01000180.1"/>
</dbReference>
<evidence type="ECO:0000256" key="1">
    <source>
        <dbReference type="ARBA" id="ARBA00009667"/>
    </source>
</evidence>
<keyword evidence="2" id="KW-0028">Amino-acid biosynthesis</keyword>
<dbReference type="Pfam" id="PF00977">
    <property type="entry name" value="His_biosynth"/>
    <property type="match status" value="1"/>
</dbReference>
<dbReference type="AlphaFoldDB" id="A0A832SLN1"/>
<evidence type="ECO:0000256" key="2">
    <source>
        <dbReference type="RuleBase" id="RU003657"/>
    </source>
</evidence>
<comment type="caution">
    <text evidence="3">The sequence shown here is derived from an EMBL/GenBank/DDBJ whole genome shotgun (WGS) entry which is preliminary data.</text>
</comment>
<dbReference type="GO" id="GO:0003949">
    <property type="term" value="F:1-(5-phosphoribosyl)-5-[(5-phosphoribosylamino)methylideneamino]imidazole-4-carboxamide isomerase activity"/>
    <property type="evidence" value="ECO:0007669"/>
    <property type="project" value="InterPro"/>
</dbReference>
<dbReference type="GO" id="GO:0000162">
    <property type="term" value="P:L-tryptophan biosynthetic process"/>
    <property type="evidence" value="ECO:0007669"/>
    <property type="project" value="TreeGrafter"/>
</dbReference>